<proteinExistence type="predicted"/>
<dbReference type="Gene3D" id="1.20.930.10">
    <property type="entry name" value="Conserved domain common to transcription factors TFIIS, elongin A, CRSP70"/>
    <property type="match status" value="1"/>
</dbReference>
<evidence type="ECO:0000313" key="4">
    <source>
        <dbReference type="EMBL" id="KAL3319088.1"/>
    </source>
</evidence>
<dbReference type="Pfam" id="PF08711">
    <property type="entry name" value="Med26"/>
    <property type="match status" value="1"/>
</dbReference>
<comment type="subcellular location">
    <subcellularLocation>
        <location evidence="1">Nucleus</location>
    </subcellularLocation>
</comment>
<evidence type="ECO:0000259" key="3">
    <source>
        <dbReference type="PROSITE" id="PS51319"/>
    </source>
</evidence>
<sequence length="403" mass="45340">MFVTNLAALKDAITSLEHFPMTMTQLQDTRIGALLNNIRRNVDAELQKRIRFVIKAWQQLLNPQFNAVKVIPIKPSEDKPTSENRLQSLSLSSQQSDIPDSQQMHLQNKNSLSRKRIHSNASTPINSPAAPYQNSIQKFPSRVDSPYTNGKRPSSPKPKTLEKVKSTADLLKSAGDCIDLATKEKILHQSLYKQTEHDDDPPVRSFIPSSPPVPKPRRSVTNPPTFKFSSYNKKPDLTAKKFSRNLEDGKSEMMAKFLASSSSVSEQALKPTALQLGLEAMKNDTEESPDESRSSLSKTKKKKKHRRSSDPSPISMAPPMTNFMDKWPQLPPLPDKIDWESLDRDLDNSSVPEKLNAMFSVPIGDGVFHVLPWIDISDERKSFFPDETGASLQNMIDNLPKPW</sequence>
<dbReference type="AlphaFoldDB" id="A0ABD2QHR4"/>
<feature type="compositionally biased region" description="Polar residues" evidence="2">
    <location>
        <begin position="97"/>
        <end position="111"/>
    </location>
</feature>
<name>A0ABD2QHR4_9PLAT</name>
<organism evidence="4 5">
    <name type="scientific">Cichlidogyrus casuarinus</name>
    <dbReference type="NCBI Taxonomy" id="1844966"/>
    <lineage>
        <taxon>Eukaryota</taxon>
        <taxon>Metazoa</taxon>
        <taxon>Spiralia</taxon>
        <taxon>Lophotrochozoa</taxon>
        <taxon>Platyhelminthes</taxon>
        <taxon>Monogenea</taxon>
        <taxon>Monopisthocotylea</taxon>
        <taxon>Dactylogyridea</taxon>
        <taxon>Ancyrocephalidae</taxon>
        <taxon>Cichlidogyrus</taxon>
    </lineage>
</organism>
<dbReference type="Proteomes" id="UP001626550">
    <property type="component" value="Unassembled WGS sequence"/>
</dbReference>
<feature type="region of interest" description="Disordered" evidence="2">
    <location>
        <begin position="280"/>
        <end position="329"/>
    </location>
</feature>
<comment type="caution">
    <text evidence="4">The sequence shown here is derived from an EMBL/GenBank/DDBJ whole genome shotgun (WGS) entry which is preliminary data.</text>
</comment>
<dbReference type="GO" id="GO:0005634">
    <property type="term" value="C:nucleus"/>
    <property type="evidence" value="ECO:0007669"/>
    <property type="project" value="UniProtKB-SubCell"/>
</dbReference>
<feature type="region of interest" description="Disordered" evidence="2">
    <location>
        <begin position="76"/>
        <end position="166"/>
    </location>
</feature>
<dbReference type="InterPro" id="IPR035441">
    <property type="entry name" value="TFIIS/LEDGF_dom_sf"/>
</dbReference>
<feature type="compositionally biased region" description="Low complexity" evidence="2">
    <location>
        <begin position="86"/>
        <end position="96"/>
    </location>
</feature>
<feature type="domain" description="TFIIS N-terminal" evidence="3">
    <location>
        <begin position="1"/>
        <end position="64"/>
    </location>
</feature>
<feature type="region of interest" description="Disordered" evidence="2">
    <location>
        <begin position="193"/>
        <end position="232"/>
    </location>
</feature>
<evidence type="ECO:0000313" key="5">
    <source>
        <dbReference type="Proteomes" id="UP001626550"/>
    </source>
</evidence>
<feature type="compositionally biased region" description="Basic and acidic residues" evidence="2">
    <location>
        <begin position="281"/>
        <end position="293"/>
    </location>
</feature>
<keyword evidence="1" id="KW-0539">Nucleus</keyword>
<gene>
    <name evidence="4" type="primary">MED26</name>
    <name evidence="4" type="ORF">Ciccas_002237</name>
</gene>
<reference evidence="4 5" key="1">
    <citation type="submission" date="2024-11" db="EMBL/GenBank/DDBJ databases">
        <title>Adaptive evolution of stress response genes in parasites aligns with host niche diversity.</title>
        <authorList>
            <person name="Hahn C."/>
            <person name="Resl P."/>
        </authorList>
    </citation>
    <scope>NUCLEOTIDE SEQUENCE [LARGE SCALE GENOMIC DNA]</scope>
    <source>
        <strain evidence="4">EGGRZ-B1_66</strain>
        <tissue evidence="4">Body</tissue>
    </source>
</reference>
<dbReference type="EMBL" id="JBJKFK010000171">
    <property type="protein sequence ID" value="KAL3319088.1"/>
    <property type="molecule type" value="Genomic_DNA"/>
</dbReference>
<evidence type="ECO:0000256" key="1">
    <source>
        <dbReference type="PROSITE-ProRule" id="PRU00649"/>
    </source>
</evidence>
<dbReference type="InterPro" id="IPR017923">
    <property type="entry name" value="TFIIS_N"/>
</dbReference>
<dbReference type="PROSITE" id="PS51319">
    <property type="entry name" value="TFIIS_N"/>
    <property type="match status" value="1"/>
</dbReference>
<feature type="compositionally biased region" description="Basic residues" evidence="2">
    <location>
        <begin position="298"/>
        <end position="307"/>
    </location>
</feature>
<keyword evidence="5" id="KW-1185">Reference proteome</keyword>
<dbReference type="SUPFAM" id="SSF47676">
    <property type="entry name" value="Conserved domain common to transcription factors TFIIS, elongin A, CRSP70"/>
    <property type="match status" value="1"/>
</dbReference>
<accession>A0ABD2QHR4</accession>
<feature type="compositionally biased region" description="Polar residues" evidence="2">
    <location>
        <begin position="119"/>
        <end position="138"/>
    </location>
</feature>
<feature type="compositionally biased region" description="Polar residues" evidence="2">
    <location>
        <begin position="221"/>
        <end position="232"/>
    </location>
</feature>
<protein>
    <submittedName>
        <fullName evidence="4">Mediator complex subunit 26</fullName>
    </submittedName>
</protein>
<evidence type="ECO:0000256" key="2">
    <source>
        <dbReference type="SAM" id="MobiDB-lite"/>
    </source>
</evidence>